<accession>Q1N690</accession>
<dbReference type="InterPro" id="IPR018201">
    <property type="entry name" value="Ketoacyl_synth_AS"/>
</dbReference>
<keyword evidence="21" id="KW-1185">Reference proteome</keyword>
<evidence type="ECO:0000256" key="14">
    <source>
        <dbReference type="ARBA" id="ARBA00041620"/>
    </source>
</evidence>
<dbReference type="PROSITE" id="PS52004">
    <property type="entry name" value="KS3_2"/>
    <property type="match status" value="1"/>
</dbReference>
<dbReference type="PANTHER" id="PTHR11712:SF306">
    <property type="entry name" value="3-OXOACYL-[ACYL-CARRIER-PROTEIN] SYNTHASE 1"/>
    <property type="match status" value="1"/>
</dbReference>
<feature type="domain" description="Ketosynthase family 3 (KS3)" evidence="19">
    <location>
        <begin position="1"/>
        <end position="402"/>
    </location>
</feature>
<dbReference type="AlphaFoldDB" id="Q1N690"/>
<evidence type="ECO:0000256" key="18">
    <source>
        <dbReference type="RuleBase" id="RU003694"/>
    </source>
</evidence>
<dbReference type="STRING" id="207949.RED65_09929"/>
<keyword evidence="8 18" id="KW-0808">Transferase</keyword>
<evidence type="ECO:0000259" key="19">
    <source>
        <dbReference type="PROSITE" id="PS52004"/>
    </source>
</evidence>
<dbReference type="EC" id="2.3.1.41" evidence="5"/>
<dbReference type="CDD" id="cd00834">
    <property type="entry name" value="KAS_I_II"/>
    <property type="match status" value="1"/>
</dbReference>
<comment type="similarity">
    <text evidence="3 18">Belongs to the thiolase-like superfamily. Beta-ketoacyl-ACP synthases family.</text>
</comment>
<evidence type="ECO:0000256" key="11">
    <source>
        <dbReference type="ARBA" id="ARBA00023160"/>
    </source>
</evidence>
<sequence length="403" mass="42836">MNRVAVVGVGLVSSLGNDWKTVAQSLHLSKSGIRINESFIEKGLRSHVSGFIDCPEVENIDRKLRRFMGTNGEWCYVAMKNAVEQAGLTQTELSDESTALIVGAGGVASDDLVDAINVLEKSGIKKVGPYRVTREMGSAPSANLATAFKIRGPSYSVSSACATSAHCIGQGYQLIKTGLQKRVVAGGVDQAHWSHAMQFDAMGALTTKRNDEPSKASRPYDLDRDGFAISGGAGIVVLEDWGTAQERGANIIGEVIGFGQSSDGDNMVAPSGEGAERAMKHALNDAGLETVDYINTHGTSTPRGDLTELQAIKNVFENNIPYISSTKSLSGHGLGAAGVHEFIFSLIMMREGFLAASANLENPEDIAQDMPLLRQRLDQSFSTALSNSFGFGGTNACLIMKQA</sequence>
<dbReference type="GO" id="GO:0004315">
    <property type="term" value="F:3-oxoacyl-[acyl-carrier-protein] synthase activity"/>
    <property type="evidence" value="ECO:0007669"/>
    <property type="project" value="UniProtKB-EC"/>
</dbReference>
<dbReference type="GO" id="GO:0006633">
    <property type="term" value="P:fatty acid biosynthetic process"/>
    <property type="evidence" value="ECO:0007669"/>
    <property type="project" value="UniProtKB-UniPathway"/>
</dbReference>
<dbReference type="InterPro" id="IPR000794">
    <property type="entry name" value="Beta-ketoacyl_synthase"/>
</dbReference>
<comment type="caution">
    <text evidence="20">The sequence shown here is derived from an EMBL/GenBank/DDBJ whole genome shotgun (WGS) entry which is preliminary data.</text>
</comment>
<keyword evidence="6" id="KW-0963">Cytoplasm</keyword>
<evidence type="ECO:0000256" key="1">
    <source>
        <dbReference type="ARBA" id="ARBA00004496"/>
    </source>
</evidence>
<dbReference type="InterPro" id="IPR014030">
    <property type="entry name" value="Ketoacyl_synth_N"/>
</dbReference>
<evidence type="ECO:0000256" key="4">
    <source>
        <dbReference type="ARBA" id="ARBA00011738"/>
    </source>
</evidence>
<dbReference type="GO" id="GO:0005829">
    <property type="term" value="C:cytosol"/>
    <property type="evidence" value="ECO:0007669"/>
    <property type="project" value="TreeGrafter"/>
</dbReference>
<comment type="catalytic activity">
    <reaction evidence="17">
        <text>a fatty acyl-[ACP] + malonyl-[ACP] + H(+) = a 3-oxoacyl-[ACP] + holo-[ACP] + CO2</text>
        <dbReference type="Rhea" id="RHEA:22836"/>
        <dbReference type="Rhea" id="RHEA-COMP:9623"/>
        <dbReference type="Rhea" id="RHEA-COMP:9685"/>
        <dbReference type="Rhea" id="RHEA-COMP:9916"/>
        <dbReference type="Rhea" id="RHEA-COMP:14125"/>
        <dbReference type="ChEBI" id="CHEBI:15378"/>
        <dbReference type="ChEBI" id="CHEBI:16526"/>
        <dbReference type="ChEBI" id="CHEBI:64479"/>
        <dbReference type="ChEBI" id="CHEBI:78449"/>
        <dbReference type="ChEBI" id="CHEBI:78776"/>
        <dbReference type="ChEBI" id="CHEBI:138651"/>
        <dbReference type="EC" id="2.3.1.41"/>
    </reaction>
    <physiologicalReaction direction="left-to-right" evidence="17">
        <dbReference type="Rhea" id="RHEA:22837"/>
    </physiologicalReaction>
</comment>
<dbReference type="EMBL" id="AAQH01000001">
    <property type="protein sequence ID" value="EAT13702.1"/>
    <property type="molecule type" value="Genomic_DNA"/>
</dbReference>
<evidence type="ECO:0000256" key="3">
    <source>
        <dbReference type="ARBA" id="ARBA00008467"/>
    </source>
</evidence>
<evidence type="ECO:0000256" key="2">
    <source>
        <dbReference type="ARBA" id="ARBA00005194"/>
    </source>
</evidence>
<dbReference type="HOGENOM" id="CLU_000022_69_2_6"/>
<comment type="subunit">
    <text evidence="4">Homodimer.</text>
</comment>
<dbReference type="Pfam" id="PF02801">
    <property type="entry name" value="Ketoacyl-synt_C"/>
    <property type="match status" value="1"/>
</dbReference>
<dbReference type="Proteomes" id="UP000004263">
    <property type="component" value="Unassembled WGS sequence"/>
</dbReference>
<evidence type="ECO:0000256" key="8">
    <source>
        <dbReference type="ARBA" id="ARBA00022679"/>
    </source>
</evidence>
<reference evidence="20 21" key="1">
    <citation type="submission" date="2006-03" db="EMBL/GenBank/DDBJ databases">
        <authorList>
            <person name="Pinhassi J."/>
            <person name="Pedros-Alio C."/>
            <person name="Ferriera S."/>
            <person name="Johnson J."/>
            <person name="Kravitz S."/>
            <person name="Halpern A."/>
            <person name="Remington K."/>
            <person name="Beeson K."/>
            <person name="Tran B."/>
            <person name="Rogers Y.-H."/>
            <person name="Friedman R."/>
            <person name="Venter J.C."/>
        </authorList>
    </citation>
    <scope>NUCLEOTIDE SEQUENCE [LARGE SCALE GENOMIC DNA]</scope>
    <source>
        <strain evidence="20 21">RED65</strain>
    </source>
</reference>
<keyword evidence="10" id="KW-0443">Lipid metabolism</keyword>
<keyword evidence="7" id="KW-0444">Lipid biosynthesis</keyword>
<evidence type="ECO:0000256" key="12">
    <source>
        <dbReference type="ARBA" id="ARBA00023315"/>
    </source>
</evidence>
<evidence type="ECO:0000256" key="6">
    <source>
        <dbReference type="ARBA" id="ARBA00022490"/>
    </source>
</evidence>
<keyword evidence="11" id="KW-0275">Fatty acid biosynthesis</keyword>
<evidence type="ECO:0000256" key="17">
    <source>
        <dbReference type="ARBA" id="ARBA00048506"/>
    </source>
</evidence>
<evidence type="ECO:0000256" key="10">
    <source>
        <dbReference type="ARBA" id="ARBA00023098"/>
    </source>
</evidence>
<evidence type="ECO:0000256" key="7">
    <source>
        <dbReference type="ARBA" id="ARBA00022516"/>
    </source>
</evidence>
<evidence type="ECO:0000313" key="20">
    <source>
        <dbReference type="EMBL" id="EAT13702.1"/>
    </source>
</evidence>
<evidence type="ECO:0000313" key="21">
    <source>
        <dbReference type="Proteomes" id="UP000004263"/>
    </source>
</evidence>
<dbReference type="RefSeq" id="WP_007017123.1">
    <property type="nucleotide sequence ID" value="NZ_CH724113.1"/>
</dbReference>
<keyword evidence="12" id="KW-0012">Acyltransferase</keyword>
<protein>
    <recommendedName>
        <fullName evidence="13">3-oxoacyl-[acyl-carrier-protein] synthase 1</fullName>
        <ecNumber evidence="5">2.3.1.41</ecNumber>
    </recommendedName>
    <alternativeName>
        <fullName evidence="14">3-oxoacyl-[acyl-carrier-protein] synthase I</fullName>
    </alternativeName>
    <alternativeName>
        <fullName evidence="15">Beta-ketoacyl-ACP synthase I</fullName>
    </alternativeName>
</protein>
<dbReference type="PROSITE" id="PS00606">
    <property type="entry name" value="KS3_1"/>
    <property type="match status" value="1"/>
</dbReference>
<proteinExistence type="inferred from homology"/>
<keyword evidence="9" id="KW-0276">Fatty acid metabolism</keyword>
<dbReference type="SMART" id="SM00825">
    <property type="entry name" value="PKS_KS"/>
    <property type="match status" value="1"/>
</dbReference>
<dbReference type="Pfam" id="PF00109">
    <property type="entry name" value="ketoacyl-synt"/>
    <property type="match status" value="1"/>
</dbReference>
<comment type="catalytic activity">
    <reaction evidence="16">
        <text>(3Z)-decenoyl-[ACP] + malonyl-[ACP] + H(+) = 3-oxo-(5Z)-dodecenoyl-[ACP] + holo-[ACP] + CO2</text>
        <dbReference type="Rhea" id="RHEA:54940"/>
        <dbReference type="Rhea" id="RHEA-COMP:9623"/>
        <dbReference type="Rhea" id="RHEA-COMP:9685"/>
        <dbReference type="Rhea" id="RHEA-COMP:9927"/>
        <dbReference type="Rhea" id="RHEA-COMP:14042"/>
        <dbReference type="ChEBI" id="CHEBI:15378"/>
        <dbReference type="ChEBI" id="CHEBI:16526"/>
        <dbReference type="ChEBI" id="CHEBI:64479"/>
        <dbReference type="ChEBI" id="CHEBI:78449"/>
        <dbReference type="ChEBI" id="CHEBI:78798"/>
        <dbReference type="ChEBI" id="CHEBI:138410"/>
    </reaction>
    <physiologicalReaction direction="left-to-right" evidence="16">
        <dbReference type="Rhea" id="RHEA:54941"/>
    </physiologicalReaction>
</comment>
<gene>
    <name evidence="20" type="ORF">RED65_09929</name>
</gene>
<dbReference type="OrthoDB" id="9808669at2"/>
<evidence type="ECO:0000256" key="9">
    <source>
        <dbReference type="ARBA" id="ARBA00022832"/>
    </source>
</evidence>
<name>Q1N690_9GAMM</name>
<evidence type="ECO:0000256" key="16">
    <source>
        <dbReference type="ARBA" id="ARBA00048121"/>
    </source>
</evidence>
<dbReference type="PANTHER" id="PTHR11712">
    <property type="entry name" value="POLYKETIDE SYNTHASE-RELATED"/>
    <property type="match status" value="1"/>
</dbReference>
<evidence type="ECO:0000256" key="5">
    <source>
        <dbReference type="ARBA" id="ARBA00013191"/>
    </source>
</evidence>
<dbReference type="Gene3D" id="3.40.47.10">
    <property type="match status" value="1"/>
</dbReference>
<comment type="subcellular location">
    <subcellularLocation>
        <location evidence="1">Cytoplasm</location>
    </subcellularLocation>
</comment>
<dbReference type="SUPFAM" id="SSF53901">
    <property type="entry name" value="Thiolase-like"/>
    <property type="match status" value="2"/>
</dbReference>
<dbReference type="UniPathway" id="UPA00094"/>
<organism evidence="20 21">
    <name type="scientific">Bermanella marisrubri</name>
    <dbReference type="NCBI Taxonomy" id="207949"/>
    <lineage>
        <taxon>Bacteria</taxon>
        <taxon>Pseudomonadati</taxon>
        <taxon>Pseudomonadota</taxon>
        <taxon>Gammaproteobacteria</taxon>
        <taxon>Oceanospirillales</taxon>
        <taxon>Oceanospirillaceae</taxon>
        <taxon>Bermanella</taxon>
    </lineage>
</organism>
<dbReference type="InterPro" id="IPR014031">
    <property type="entry name" value="Ketoacyl_synth_C"/>
</dbReference>
<dbReference type="InterPro" id="IPR016039">
    <property type="entry name" value="Thiolase-like"/>
</dbReference>
<evidence type="ECO:0000256" key="13">
    <source>
        <dbReference type="ARBA" id="ARBA00039450"/>
    </source>
</evidence>
<comment type="pathway">
    <text evidence="2">Lipid metabolism; fatty acid biosynthesis.</text>
</comment>
<dbReference type="InterPro" id="IPR020841">
    <property type="entry name" value="PKS_Beta-ketoAc_synthase_dom"/>
</dbReference>
<evidence type="ECO:0000256" key="15">
    <source>
        <dbReference type="ARBA" id="ARBA00042143"/>
    </source>
</evidence>